<dbReference type="OrthoDB" id="3623000at2"/>
<dbReference type="SUPFAM" id="SSF52172">
    <property type="entry name" value="CheY-like"/>
    <property type="match status" value="1"/>
</dbReference>
<evidence type="ECO:0000259" key="4">
    <source>
        <dbReference type="PROSITE" id="PS50043"/>
    </source>
</evidence>
<dbReference type="InterPro" id="IPR001789">
    <property type="entry name" value="Sig_transdc_resp-reg_receiver"/>
</dbReference>
<name>A0A497XQB2_9PROT</name>
<proteinExistence type="predicted"/>
<reference evidence="6 7" key="1">
    <citation type="submission" date="2018-10" db="EMBL/GenBank/DDBJ databases">
        <title>Genomic Encyclopedia of Type Strains, Phase IV (KMG-IV): sequencing the most valuable type-strain genomes for metagenomic binning, comparative biology and taxonomic classification.</title>
        <authorList>
            <person name="Goeker M."/>
        </authorList>
    </citation>
    <scope>NUCLEOTIDE SEQUENCE [LARGE SCALE GENOMIC DNA]</scope>
    <source>
        <strain evidence="6 7">DSM 26916</strain>
    </source>
</reference>
<evidence type="ECO:0000259" key="5">
    <source>
        <dbReference type="PROSITE" id="PS50110"/>
    </source>
</evidence>
<keyword evidence="1 3" id="KW-0597">Phosphoprotein</keyword>
<dbReference type="InterPro" id="IPR016032">
    <property type="entry name" value="Sig_transdc_resp-reg_C-effctor"/>
</dbReference>
<dbReference type="SMART" id="SM00448">
    <property type="entry name" value="REC"/>
    <property type="match status" value="1"/>
</dbReference>
<dbReference type="RefSeq" id="WP_121240409.1">
    <property type="nucleotide sequence ID" value="NZ_BHVV01000002.1"/>
</dbReference>
<evidence type="ECO:0000256" key="3">
    <source>
        <dbReference type="PROSITE-ProRule" id="PRU00169"/>
    </source>
</evidence>
<gene>
    <name evidence="6" type="ORF">DFR35_1080</name>
</gene>
<dbReference type="Pfam" id="PF00072">
    <property type="entry name" value="Response_reg"/>
    <property type="match status" value="1"/>
</dbReference>
<evidence type="ECO:0000313" key="7">
    <source>
        <dbReference type="Proteomes" id="UP000268908"/>
    </source>
</evidence>
<feature type="domain" description="HTH luxR-type" evidence="4">
    <location>
        <begin position="144"/>
        <end position="209"/>
    </location>
</feature>
<dbReference type="GO" id="GO:0003677">
    <property type="term" value="F:DNA binding"/>
    <property type="evidence" value="ECO:0007669"/>
    <property type="project" value="UniProtKB-KW"/>
</dbReference>
<dbReference type="SUPFAM" id="SSF46894">
    <property type="entry name" value="C-terminal effector domain of the bipartite response regulators"/>
    <property type="match status" value="1"/>
</dbReference>
<dbReference type="CDD" id="cd06170">
    <property type="entry name" value="LuxR_C_like"/>
    <property type="match status" value="1"/>
</dbReference>
<dbReference type="InterPro" id="IPR051015">
    <property type="entry name" value="EvgA-like"/>
</dbReference>
<feature type="domain" description="Response regulatory" evidence="5">
    <location>
        <begin position="3"/>
        <end position="123"/>
    </location>
</feature>
<dbReference type="InterPro" id="IPR058245">
    <property type="entry name" value="NreC/VraR/RcsB-like_REC"/>
</dbReference>
<keyword evidence="7" id="KW-1185">Reference proteome</keyword>
<dbReference type="GO" id="GO:0000160">
    <property type="term" value="P:phosphorelay signal transduction system"/>
    <property type="evidence" value="ECO:0007669"/>
    <property type="project" value="InterPro"/>
</dbReference>
<dbReference type="PROSITE" id="PS50110">
    <property type="entry name" value="RESPONSE_REGULATORY"/>
    <property type="match status" value="1"/>
</dbReference>
<accession>A0A497XQB2</accession>
<evidence type="ECO:0000256" key="1">
    <source>
        <dbReference type="ARBA" id="ARBA00022553"/>
    </source>
</evidence>
<dbReference type="Proteomes" id="UP000268908">
    <property type="component" value="Unassembled WGS sequence"/>
</dbReference>
<dbReference type="PRINTS" id="PR00038">
    <property type="entry name" value="HTHLUXR"/>
</dbReference>
<dbReference type="SMART" id="SM00421">
    <property type="entry name" value="HTH_LUXR"/>
    <property type="match status" value="1"/>
</dbReference>
<dbReference type="InterPro" id="IPR000792">
    <property type="entry name" value="Tscrpt_reg_LuxR_C"/>
</dbReference>
<dbReference type="Gene3D" id="3.40.50.2300">
    <property type="match status" value="1"/>
</dbReference>
<dbReference type="InterPro" id="IPR011006">
    <property type="entry name" value="CheY-like_superfamily"/>
</dbReference>
<feature type="modified residue" description="4-aspartylphosphate" evidence="3">
    <location>
        <position position="58"/>
    </location>
</feature>
<dbReference type="PANTHER" id="PTHR45566">
    <property type="entry name" value="HTH-TYPE TRANSCRIPTIONAL REGULATOR YHJB-RELATED"/>
    <property type="match status" value="1"/>
</dbReference>
<evidence type="ECO:0000256" key="2">
    <source>
        <dbReference type="ARBA" id="ARBA00023125"/>
    </source>
</evidence>
<dbReference type="GO" id="GO:0006355">
    <property type="term" value="P:regulation of DNA-templated transcription"/>
    <property type="evidence" value="ECO:0007669"/>
    <property type="project" value="InterPro"/>
</dbReference>
<protein>
    <submittedName>
        <fullName evidence="6">LuxR family two component transcriptional regulator</fullName>
    </submittedName>
</protein>
<dbReference type="Pfam" id="PF00196">
    <property type="entry name" value="GerE"/>
    <property type="match status" value="1"/>
</dbReference>
<sequence length="213" mass="22698">MLKLFVVEDHALVREGLMQALQTLAGDDEPVEVRGAASADEALALLGEDADVDLILLDVMLPGTGGLALLGALRKRHPDVPVLMLSALDDAETVRRAMRQGAAGFVPKASSTDTLLGAVRQVLAGDHYLPPQFAEAPPQRARGNIQTRFHLTAAQMRVLELLVEGKTNREIGEVIGVTEGTVKIHVSAIFKALGVSNRSQALLVAGRYGLKAR</sequence>
<dbReference type="PANTHER" id="PTHR45566:SF1">
    <property type="entry name" value="HTH-TYPE TRANSCRIPTIONAL REGULATOR YHJB-RELATED"/>
    <property type="match status" value="1"/>
</dbReference>
<dbReference type="EMBL" id="RCCI01000004">
    <property type="protein sequence ID" value="RLJ68518.1"/>
    <property type="molecule type" value="Genomic_DNA"/>
</dbReference>
<dbReference type="CDD" id="cd17535">
    <property type="entry name" value="REC_NarL-like"/>
    <property type="match status" value="1"/>
</dbReference>
<dbReference type="PROSITE" id="PS50043">
    <property type="entry name" value="HTH_LUXR_2"/>
    <property type="match status" value="1"/>
</dbReference>
<evidence type="ECO:0000313" key="6">
    <source>
        <dbReference type="EMBL" id="RLJ68518.1"/>
    </source>
</evidence>
<keyword evidence="2" id="KW-0238">DNA-binding</keyword>
<dbReference type="AlphaFoldDB" id="A0A497XQB2"/>
<organism evidence="6 7">
    <name type="scientific">Sulfurisoma sediminicola</name>
    <dbReference type="NCBI Taxonomy" id="1381557"/>
    <lineage>
        <taxon>Bacteria</taxon>
        <taxon>Pseudomonadati</taxon>
        <taxon>Pseudomonadota</taxon>
        <taxon>Betaproteobacteria</taxon>
        <taxon>Nitrosomonadales</taxon>
        <taxon>Sterolibacteriaceae</taxon>
        <taxon>Sulfurisoma</taxon>
    </lineage>
</organism>
<comment type="caution">
    <text evidence="6">The sequence shown here is derived from an EMBL/GenBank/DDBJ whole genome shotgun (WGS) entry which is preliminary data.</text>
</comment>